<accession>A0A327JXX0</accession>
<dbReference type="InterPro" id="IPR046083">
    <property type="entry name" value="DUF6101"/>
</dbReference>
<name>A0A327JXX0_9BRAD</name>
<protein>
    <submittedName>
        <fullName evidence="1">Uncharacterized protein</fullName>
    </submittedName>
</protein>
<proteinExistence type="predicted"/>
<dbReference type="RefSeq" id="WP_111360280.1">
    <property type="nucleotide sequence ID" value="NZ_NHSK01000157.1"/>
</dbReference>
<organism evidence="1 2">
    <name type="scientific">Rhodoplanes elegans</name>
    <dbReference type="NCBI Taxonomy" id="29408"/>
    <lineage>
        <taxon>Bacteria</taxon>
        <taxon>Pseudomonadati</taxon>
        <taxon>Pseudomonadota</taxon>
        <taxon>Alphaproteobacteria</taxon>
        <taxon>Hyphomicrobiales</taxon>
        <taxon>Nitrobacteraceae</taxon>
        <taxon>Rhodoplanes</taxon>
    </lineage>
</organism>
<dbReference type="AlphaFoldDB" id="A0A327JXX0"/>
<evidence type="ECO:0000313" key="2">
    <source>
        <dbReference type="Proteomes" id="UP000248863"/>
    </source>
</evidence>
<evidence type="ECO:0000313" key="1">
    <source>
        <dbReference type="EMBL" id="RAI30373.1"/>
    </source>
</evidence>
<keyword evidence="2" id="KW-1185">Reference proteome</keyword>
<dbReference type="EMBL" id="NPEU01000623">
    <property type="protein sequence ID" value="RAI30373.1"/>
    <property type="molecule type" value="Genomic_DNA"/>
</dbReference>
<comment type="caution">
    <text evidence="1">The sequence shown here is derived from an EMBL/GenBank/DDBJ whole genome shotgun (WGS) entry which is preliminary data.</text>
</comment>
<dbReference type="Pfam" id="PF19596">
    <property type="entry name" value="DUF6101"/>
    <property type="match status" value="1"/>
</dbReference>
<dbReference type="Proteomes" id="UP000248863">
    <property type="component" value="Unassembled WGS sequence"/>
</dbReference>
<dbReference type="OrthoDB" id="8449893at2"/>
<gene>
    <name evidence="1" type="ORF">CH338_27820</name>
</gene>
<reference evidence="1 2" key="1">
    <citation type="submission" date="2017-07" db="EMBL/GenBank/DDBJ databases">
        <title>Draft Genome Sequences of Select Purple Nonsulfur Bacteria.</title>
        <authorList>
            <person name="Lasarre B."/>
            <person name="Mckinlay J.B."/>
        </authorList>
    </citation>
    <scope>NUCLEOTIDE SEQUENCE [LARGE SCALE GENOMIC DNA]</scope>
    <source>
        <strain evidence="1 2">DSM 11907</strain>
    </source>
</reference>
<sequence>MSAGGVAPSGSSRHVRLDPFALPVRFRTADQASDSKERIVELDHDTLVLRRAVAGIPMKVSVPVASFLGVALRVAPPDETSDGSVAVVLEHKDPALTVPLFVADDGTDAVAEWQLWANRLGLPLLVAETDGTLREPFARMGSVRLAKAQPRRRRASPLKRRRASILMRRKPGRLPVAPRIHKDEKELIARS</sequence>